<keyword evidence="5 13" id="KW-0375">Hydrogen ion transport</keyword>
<evidence type="ECO:0000256" key="1">
    <source>
        <dbReference type="ARBA" id="ARBA00005513"/>
    </source>
</evidence>
<sequence length="186" mass="19375">MATEPDPIDLELAGTCVNSVGNAIGMPQLCDSWFTNQIFWLVLTLLAIFLVLTKIVLPRMSAVLAERSGTISNDLAAAEDLKRQASEAEAAYEQALADARAEAQRISGEARAAIKADLDAAIAKADAQIAERTAESEAQIAEIRDGAAASVAEVARDVAGEIVKALGGTPDQATIDGAVDARVKGN</sequence>
<proteinExistence type="inferred from homology"/>
<organism evidence="16 17">
    <name type="scientific">Jannaschia ovalis</name>
    <dbReference type="NCBI Taxonomy" id="3038773"/>
    <lineage>
        <taxon>Bacteria</taxon>
        <taxon>Pseudomonadati</taxon>
        <taxon>Pseudomonadota</taxon>
        <taxon>Alphaproteobacteria</taxon>
        <taxon>Rhodobacterales</taxon>
        <taxon>Roseobacteraceae</taxon>
        <taxon>Jannaschia</taxon>
    </lineage>
</organism>
<reference evidence="16 17" key="1">
    <citation type="submission" date="2023-04" db="EMBL/GenBank/DDBJ databases">
        <title>Jannaschia ovalis sp. nov., a marine bacterium isolated from sea tidal flat.</title>
        <authorList>
            <person name="Kwon D.Y."/>
            <person name="Kim J.-J."/>
        </authorList>
    </citation>
    <scope>NUCLEOTIDE SEQUENCE [LARGE SCALE GENOMIC DNA]</scope>
    <source>
        <strain evidence="16 17">GRR-S6-38</strain>
    </source>
</reference>
<feature type="coiled-coil region" evidence="15">
    <location>
        <begin position="71"/>
        <end position="109"/>
    </location>
</feature>
<gene>
    <name evidence="13" type="primary">atpF</name>
    <name evidence="16" type="ORF">P8627_06330</name>
</gene>
<keyword evidence="7 13" id="KW-0406">Ion transport</keyword>
<evidence type="ECO:0000256" key="7">
    <source>
        <dbReference type="ARBA" id="ARBA00023065"/>
    </source>
</evidence>
<evidence type="ECO:0000256" key="11">
    <source>
        <dbReference type="ARBA" id="ARBA00025614"/>
    </source>
</evidence>
<keyword evidence="17" id="KW-1185">Reference proteome</keyword>
<evidence type="ECO:0000256" key="2">
    <source>
        <dbReference type="ARBA" id="ARBA00022448"/>
    </source>
</evidence>
<keyword evidence="15" id="KW-0175">Coiled coil</keyword>
<keyword evidence="13" id="KW-1003">Cell membrane</keyword>
<name>A0ABY8LFF9_9RHOB</name>
<keyword evidence="2 13" id="KW-0813">Transport</keyword>
<evidence type="ECO:0000256" key="13">
    <source>
        <dbReference type="HAMAP-Rule" id="MF_01398"/>
    </source>
</evidence>
<comment type="function">
    <text evidence="11">Component of the F(0) channel, it forms part of the peripheral stalk, linking F(1) to F(0). The b'-subunit is a diverged and duplicated form of b found in plants and photosynthetic bacteria.</text>
</comment>
<evidence type="ECO:0000256" key="4">
    <source>
        <dbReference type="ARBA" id="ARBA00022692"/>
    </source>
</evidence>
<comment type="subunit">
    <text evidence="13">F-type ATPases have 2 components, F(1) - the catalytic core - and F(0) - the membrane proton channel. F(1) has five subunits: alpha(3), beta(3), gamma(1), delta(1), epsilon(1). F(0) has three main subunits: a(1), b(2) and c(10-14). The alpha and beta chains form an alternating ring which encloses part of the gamma chain. F(1) is attached to F(0) by a central stalk formed by the gamma and epsilon chains, while a peripheral stalk is formed by the delta and b chains.</text>
</comment>
<evidence type="ECO:0000256" key="3">
    <source>
        <dbReference type="ARBA" id="ARBA00022547"/>
    </source>
</evidence>
<accession>A0ABY8LFF9</accession>
<dbReference type="NCBIfam" id="NF009988">
    <property type="entry name" value="PRK13454.1"/>
    <property type="match status" value="1"/>
</dbReference>
<evidence type="ECO:0000256" key="15">
    <source>
        <dbReference type="SAM" id="Coils"/>
    </source>
</evidence>
<keyword evidence="9 13" id="KW-0066">ATP synthesis</keyword>
<dbReference type="PANTHER" id="PTHR33445:SF1">
    <property type="entry name" value="ATP SYNTHASE SUBUNIT B"/>
    <property type="match status" value="1"/>
</dbReference>
<dbReference type="InterPro" id="IPR002146">
    <property type="entry name" value="ATP_synth_b/b'su_bac/chlpt"/>
</dbReference>
<dbReference type="EMBL" id="CP122537">
    <property type="protein sequence ID" value="WGH79876.1"/>
    <property type="molecule type" value="Genomic_DNA"/>
</dbReference>
<dbReference type="InterPro" id="IPR050059">
    <property type="entry name" value="ATP_synthase_B_chain"/>
</dbReference>
<evidence type="ECO:0000256" key="14">
    <source>
        <dbReference type="RuleBase" id="RU003848"/>
    </source>
</evidence>
<evidence type="ECO:0000313" key="17">
    <source>
        <dbReference type="Proteomes" id="UP001243420"/>
    </source>
</evidence>
<keyword evidence="3 13" id="KW-0138">CF(0)</keyword>
<evidence type="ECO:0000313" key="16">
    <source>
        <dbReference type="EMBL" id="WGH79876.1"/>
    </source>
</evidence>
<keyword evidence="6 13" id="KW-1133">Transmembrane helix</keyword>
<evidence type="ECO:0000256" key="10">
    <source>
        <dbReference type="ARBA" id="ARBA00025198"/>
    </source>
</evidence>
<dbReference type="Pfam" id="PF00430">
    <property type="entry name" value="ATP-synt_B"/>
    <property type="match status" value="1"/>
</dbReference>
<dbReference type="PANTHER" id="PTHR33445">
    <property type="entry name" value="ATP SYNTHASE SUBUNIT B', CHLOROPLASTIC"/>
    <property type="match status" value="1"/>
</dbReference>
<dbReference type="CDD" id="cd06503">
    <property type="entry name" value="ATP-synt_Fo_b"/>
    <property type="match status" value="1"/>
</dbReference>
<evidence type="ECO:0000256" key="8">
    <source>
        <dbReference type="ARBA" id="ARBA00023136"/>
    </source>
</evidence>
<keyword evidence="8 13" id="KW-0472">Membrane</keyword>
<evidence type="ECO:0000256" key="5">
    <source>
        <dbReference type="ARBA" id="ARBA00022781"/>
    </source>
</evidence>
<keyword evidence="4 13" id="KW-0812">Transmembrane</keyword>
<evidence type="ECO:0000256" key="12">
    <source>
        <dbReference type="ARBA" id="ARBA00037847"/>
    </source>
</evidence>
<dbReference type="RefSeq" id="WP_279966865.1">
    <property type="nucleotide sequence ID" value="NZ_CP122537.1"/>
</dbReference>
<dbReference type="Proteomes" id="UP001243420">
    <property type="component" value="Chromosome"/>
</dbReference>
<feature type="transmembrane region" description="Helical" evidence="13">
    <location>
        <begin position="38"/>
        <end position="57"/>
    </location>
</feature>
<comment type="function">
    <text evidence="10 13">F(1)F(0) ATP synthase produces ATP from ADP in the presence of a proton or sodium gradient. F-type ATPases consist of two structural domains, F(1) containing the extramembraneous catalytic core and F(0) containing the membrane proton channel, linked together by a central stalk and a peripheral stalk. During catalysis, ATP synthesis in the catalytic domain of F(1) is coupled via a rotary mechanism of the central stalk subunits to proton translocation.</text>
</comment>
<comment type="similarity">
    <text evidence="1 13 14">Belongs to the ATPase B chain family.</text>
</comment>
<dbReference type="HAMAP" id="MF_01398">
    <property type="entry name" value="ATP_synth_b_bprime"/>
    <property type="match status" value="1"/>
</dbReference>
<protein>
    <recommendedName>
        <fullName evidence="13">ATP synthase subunit b</fullName>
    </recommendedName>
    <alternativeName>
        <fullName evidence="13">ATP synthase F(0) sector subunit b</fullName>
    </alternativeName>
    <alternativeName>
        <fullName evidence="13">ATPase subunit I</fullName>
    </alternativeName>
    <alternativeName>
        <fullName evidence="13">F-type ATPase subunit b</fullName>
        <shortName evidence="13">F-ATPase subunit b</shortName>
    </alternativeName>
</protein>
<comment type="subcellular location">
    <subcellularLocation>
        <location evidence="13">Cell membrane</location>
        <topology evidence="13">Single-pass membrane protein</topology>
    </subcellularLocation>
    <subcellularLocation>
        <location evidence="12">Endomembrane system</location>
        <topology evidence="12">Single-pass membrane protein</topology>
    </subcellularLocation>
</comment>
<evidence type="ECO:0000256" key="6">
    <source>
        <dbReference type="ARBA" id="ARBA00022989"/>
    </source>
</evidence>
<evidence type="ECO:0000256" key="9">
    <source>
        <dbReference type="ARBA" id="ARBA00023310"/>
    </source>
</evidence>